<sequence>MSGLHERTPLLQTNGTTRATSAYEEAGSPTRLVSEAVARISAAALDQGVIQDILDTDSTPERQYSPTDYGYFLTALLYYRQQKVELQTAPELDLYGQWTQGQTGKRDVEALDKVVGTIWSQFLLHYRTDKEVDTVLWSPFSQDATSGVVLKVVDFLGSSDPPISLLTHPLVEAAIVRHWKSGSHYPANPSSTLLQRIDTLVGTPRNVHFVAVISKFAYIAFVAHYLIYPPNRVSTDIGSFTQFIGLYEVLLFIFTLSHVLFLPFPSSLPYAAVLAALLLPFPGVAQPGDGFFDVLLLVLAFQVLSLHTTSYINPLFLNPFPESIPLAAFVQQSTTDGTVPSLLYFFPMFIVSTVLLSSSLDDYYYLNWVGRFLTSLTSAIPAPMETRKMFLAVVSLHQSVAAGVEELLGPIWSRNWPKVKVHRSLCL</sequence>
<dbReference type="EMBL" id="JANBPK010000919">
    <property type="protein sequence ID" value="KAJ2928922.1"/>
    <property type="molecule type" value="Genomic_DNA"/>
</dbReference>
<protein>
    <submittedName>
        <fullName evidence="3">Uncharacterized protein</fullName>
    </submittedName>
</protein>
<feature type="transmembrane region" description="Helical" evidence="2">
    <location>
        <begin position="240"/>
        <end position="261"/>
    </location>
</feature>
<keyword evidence="4" id="KW-1185">Reference proteome</keyword>
<feature type="transmembrane region" description="Helical" evidence="2">
    <location>
        <begin position="267"/>
        <end position="284"/>
    </location>
</feature>
<reference evidence="3" key="1">
    <citation type="submission" date="2022-06" db="EMBL/GenBank/DDBJ databases">
        <title>Genome Sequence of Candolleomyces eurysporus.</title>
        <authorList>
            <person name="Buettner E."/>
        </authorList>
    </citation>
    <scope>NUCLEOTIDE SEQUENCE</scope>
    <source>
        <strain evidence="3">VTCC 930004</strain>
    </source>
</reference>
<dbReference type="OrthoDB" id="3941538at2759"/>
<feature type="transmembrane region" description="Helical" evidence="2">
    <location>
        <begin position="291"/>
        <end position="312"/>
    </location>
</feature>
<keyword evidence="2" id="KW-0812">Transmembrane</keyword>
<evidence type="ECO:0000256" key="1">
    <source>
        <dbReference type="SAM" id="MobiDB-lite"/>
    </source>
</evidence>
<name>A0A9W8J690_9AGAR</name>
<feature type="region of interest" description="Disordered" evidence="1">
    <location>
        <begin position="1"/>
        <end position="26"/>
    </location>
</feature>
<feature type="non-terminal residue" evidence="3">
    <location>
        <position position="427"/>
    </location>
</feature>
<dbReference type="AlphaFoldDB" id="A0A9W8J690"/>
<gene>
    <name evidence="3" type="ORF">H1R20_g8318</name>
</gene>
<feature type="transmembrane region" description="Helical" evidence="2">
    <location>
        <begin position="342"/>
        <end position="366"/>
    </location>
</feature>
<keyword evidence="2" id="KW-0472">Membrane</keyword>
<accession>A0A9W8J690</accession>
<feature type="transmembrane region" description="Helical" evidence="2">
    <location>
        <begin position="207"/>
        <end position="228"/>
    </location>
</feature>
<evidence type="ECO:0000313" key="4">
    <source>
        <dbReference type="Proteomes" id="UP001140091"/>
    </source>
</evidence>
<evidence type="ECO:0000313" key="3">
    <source>
        <dbReference type="EMBL" id="KAJ2928922.1"/>
    </source>
</evidence>
<dbReference type="Proteomes" id="UP001140091">
    <property type="component" value="Unassembled WGS sequence"/>
</dbReference>
<comment type="caution">
    <text evidence="3">The sequence shown here is derived from an EMBL/GenBank/DDBJ whole genome shotgun (WGS) entry which is preliminary data.</text>
</comment>
<keyword evidence="2" id="KW-1133">Transmembrane helix</keyword>
<proteinExistence type="predicted"/>
<evidence type="ECO:0000256" key="2">
    <source>
        <dbReference type="SAM" id="Phobius"/>
    </source>
</evidence>
<organism evidence="3 4">
    <name type="scientific">Candolleomyces eurysporus</name>
    <dbReference type="NCBI Taxonomy" id="2828524"/>
    <lineage>
        <taxon>Eukaryota</taxon>
        <taxon>Fungi</taxon>
        <taxon>Dikarya</taxon>
        <taxon>Basidiomycota</taxon>
        <taxon>Agaricomycotina</taxon>
        <taxon>Agaricomycetes</taxon>
        <taxon>Agaricomycetidae</taxon>
        <taxon>Agaricales</taxon>
        <taxon>Agaricineae</taxon>
        <taxon>Psathyrellaceae</taxon>
        <taxon>Candolleomyces</taxon>
    </lineage>
</organism>
<feature type="compositionally biased region" description="Polar residues" evidence="1">
    <location>
        <begin position="10"/>
        <end position="20"/>
    </location>
</feature>